<proteinExistence type="predicted"/>
<protein>
    <submittedName>
        <fullName evidence="2">Uncharacterized protein</fullName>
    </submittedName>
</protein>
<keyword evidence="3" id="KW-1185">Reference proteome</keyword>
<dbReference type="AlphaFoldDB" id="A0A2Z7A6L0"/>
<keyword evidence="1" id="KW-0175">Coiled coil</keyword>
<dbReference type="EMBL" id="KV020422">
    <property type="protein sequence ID" value="KZV14540.1"/>
    <property type="molecule type" value="Genomic_DNA"/>
</dbReference>
<evidence type="ECO:0000313" key="3">
    <source>
        <dbReference type="Proteomes" id="UP000250235"/>
    </source>
</evidence>
<evidence type="ECO:0000313" key="2">
    <source>
        <dbReference type="EMBL" id="KZV14540.1"/>
    </source>
</evidence>
<dbReference type="Proteomes" id="UP000250235">
    <property type="component" value="Unassembled WGS sequence"/>
</dbReference>
<sequence length="315" mass="35358">MGLRFPIPRFITAICKYLNASPSQLAPNSYSFLLSLGILLSFFDIPLTTYVLMQLIHVKRLGPRKFYLSHKADRMGKTEMLKALKGRPKEGSLGAVAPPSLNKGKNSLVVSPSRFAVMGLLCNMVPDRDLDLVRDAPDIEVLVSFAIRFEETMVWSGEVINRLTRDRREVTSSRQSLDEVLEHHTELAKQLEELEAMRAEERRATEVRREVLEVEKEALEAEKEALAVEKEALVAELVDTKARVEGEIEHLKGEAENPWGLGKEEFLKSSEFDDLCAQKSLAYFKCGFEGCLAQLRANGYTEEEHPAHSSALLGP</sequence>
<gene>
    <name evidence="2" type="ORF">F511_42713</name>
</gene>
<organism evidence="2 3">
    <name type="scientific">Dorcoceras hygrometricum</name>
    <dbReference type="NCBI Taxonomy" id="472368"/>
    <lineage>
        <taxon>Eukaryota</taxon>
        <taxon>Viridiplantae</taxon>
        <taxon>Streptophyta</taxon>
        <taxon>Embryophyta</taxon>
        <taxon>Tracheophyta</taxon>
        <taxon>Spermatophyta</taxon>
        <taxon>Magnoliopsida</taxon>
        <taxon>eudicotyledons</taxon>
        <taxon>Gunneridae</taxon>
        <taxon>Pentapetalae</taxon>
        <taxon>asterids</taxon>
        <taxon>lamiids</taxon>
        <taxon>Lamiales</taxon>
        <taxon>Gesneriaceae</taxon>
        <taxon>Didymocarpoideae</taxon>
        <taxon>Trichosporeae</taxon>
        <taxon>Loxocarpinae</taxon>
        <taxon>Dorcoceras</taxon>
    </lineage>
</organism>
<reference evidence="2 3" key="1">
    <citation type="journal article" date="2015" name="Proc. Natl. Acad. Sci. U.S.A.">
        <title>The resurrection genome of Boea hygrometrica: A blueprint for survival of dehydration.</title>
        <authorList>
            <person name="Xiao L."/>
            <person name="Yang G."/>
            <person name="Zhang L."/>
            <person name="Yang X."/>
            <person name="Zhao S."/>
            <person name="Ji Z."/>
            <person name="Zhou Q."/>
            <person name="Hu M."/>
            <person name="Wang Y."/>
            <person name="Chen M."/>
            <person name="Xu Y."/>
            <person name="Jin H."/>
            <person name="Xiao X."/>
            <person name="Hu G."/>
            <person name="Bao F."/>
            <person name="Hu Y."/>
            <person name="Wan P."/>
            <person name="Li L."/>
            <person name="Deng X."/>
            <person name="Kuang T."/>
            <person name="Xiang C."/>
            <person name="Zhu J.K."/>
            <person name="Oliver M.J."/>
            <person name="He Y."/>
        </authorList>
    </citation>
    <scope>NUCLEOTIDE SEQUENCE [LARGE SCALE GENOMIC DNA]</scope>
    <source>
        <strain evidence="3">cv. XS01</strain>
    </source>
</reference>
<evidence type="ECO:0000256" key="1">
    <source>
        <dbReference type="SAM" id="Coils"/>
    </source>
</evidence>
<feature type="coiled-coil region" evidence="1">
    <location>
        <begin position="174"/>
        <end position="254"/>
    </location>
</feature>
<name>A0A2Z7A6L0_9LAMI</name>
<accession>A0A2Z7A6L0</accession>